<feature type="region of interest" description="Disordered" evidence="1">
    <location>
        <begin position="138"/>
        <end position="329"/>
    </location>
</feature>
<feature type="region of interest" description="Disordered" evidence="1">
    <location>
        <begin position="707"/>
        <end position="735"/>
    </location>
</feature>
<protein>
    <submittedName>
        <fullName evidence="3">Uncharacterized protein</fullName>
    </submittedName>
</protein>
<reference evidence="3 4" key="1">
    <citation type="submission" date="2016-05" db="EMBL/GenBank/DDBJ databases">
        <title>Genome sequencing of Trichophyton rubrum CMCC(F)T1i isolated from hair.</title>
        <authorList>
            <person name="Zhan P."/>
            <person name="Tao Y."/>
            <person name="Liu W."/>
        </authorList>
    </citation>
    <scope>NUCLEOTIDE SEQUENCE [LARGE SCALE GENOMIC DNA]</scope>
    <source>
        <strain evidence="4">CMCC(F)T1i</strain>
    </source>
</reference>
<proteinExistence type="predicted"/>
<feature type="compositionally biased region" description="Polar residues" evidence="1">
    <location>
        <begin position="272"/>
        <end position="286"/>
    </location>
</feature>
<evidence type="ECO:0000256" key="2">
    <source>
        <dbReference type="SAM" id="SignalP"/>
    </source>
</evidence>
<dbReference type="VEuPathDB" id="FungiDB:TERG_02927"/>
<feature type="compositionally biased region" description="Low complexity" evidence="1">
    <location>
        <begin position="231"/>
        <end position="246"/>
    </location>
</feature>
<dbReference type="EMBL" id="LHPM01000019">
    <property type="protein sequence ID" value="OAL61829.1"/>
    <property type="molecule type" value="Genomic_DNA"/>
</dbReference>
<accession>A0A178EPD0</accession>
<evidence type="ECO:0000313" key="3">
    <source>
        <dbReference type="EMBL" id="OAL61829.1"/>
    </source>
</evidence>
<evidence type="ECO:0000313" key="4">
    <source>
        <dbReference type="Proteomes" id="UP000243015"/>
    </source>
</evidence>
<feature type="compositionally biased region" description="Basic and acidic residues" evidence="1">
    <location>
        <begin position="166"/>
        <end position="208"/>
    </location>
</feature>
<evidence type="ECO:0000256" key="1">
    <source>
        <dbReference type="SAM" id="MobiDB-lite"/>
    </source>
</evidence>
<keyword evidence="2" id="KW-0732">Signal</keyword>
<feature type="region of interest" description="Disordered" evidence="1">
    <location>
        <begin position="376"/>
        <end position="422"/>
    </location>
</feature>
<gene>
    <name evidence="3" type="ORF">A7C99_6399</name>
</gene>
<sequence length="763" mass="84157">MNRFYLLWLFSLLLPVAQAENRNSNHQSDAQTIAAFAEKGWCFNYGGFWQSENTCDLDGLGKVIIDTLVSGLSRLDDILCGVFVETFETILDAGLLALPMQAYSLAVGPTQFAARAEISLQKTMSSPNWLKRKVVRGLFGKGGGRKGGGKSGSGKPGNKNGSNPKNESKPADKPTDKPKSDDKPKSTTKEEPKSTTKDKPTTTEEKLKQTTTNKPNSTTRDKPTTKSSDGPTTTSKPKSATSTHSKPTSDGEAHRSSPTTSHSRSASKDGNAGTSSTIKPGPTTTDHPGVSSTSSLKTSSTKHSSTQASSTTTQGRPTTSPICKPGKGVGGCSACSNVQAWPPGYFKEEDRGEEEDEEEVVHLAIRGTGFFGWESHSLERRAKTSTTSTSTPSSTSGSLTATSSTSAPTGIPTPPVLRPSKNGKKVQFCDLVTNTAPYPGPAKLIGTDYKMLNSPKHNPNYGLATEHVLETQLISLFSEEISKQAGKMFIDPSDKSGLKMVDFCTYMTAYWADSNKNFLPEIGGVSKLGVQWIADQFPITKSWLDEFFLLPGAPNGIKGRAWGNDKIFVDDMENSVNNRDFLTKNMLQESELVKAIIRFKDVMFAYKYMAMKDVGTVFNKQVQRISDILTELDKATARIEFEKKSTTVFRNYRHQGLGKKWDKWIKERTENTIKKIEMFFDDQYGHYIKARAELEKELKAAIKSAEDEEKKNKGKKLNAQQLKDADAKKREHEAQKERYETVIKYLQNLEKSYTSMKKWKNPL</sequence>
<feature type="chain" id="PRO_5008085626" evidence="2">
    <location>
        <begin position="20"/>
        <end position="763"/>
    </location>
</feature>
<dbReference type="Proteomes" id="UP000243015">
    <property type="component" value="Unassembled WGS sequence"/>
</dbReference>
<feature type="compositionally biased region" description="Low complexity" evidence="1">
    <location>
        <begin position="156"/>
        <end position="165"/>
    </location>
</feature>
<dbReference type="VEuPathDB" id="FungiDB:TERG_02926"/>
<feature type="compositionally biased region" description="Basic and acidic residues" evidence="1">
    <location>
        <begin position="723"/>
        <end position="735"/>
    </location>
</feature>
<dbReference type="AlphaFoldDB" id="A0A178EPD0"/>
<feature type="signal peptide" evidence="2">
    <location>
        <begin position="1"/>
        <end position="19"/>
    </location>
</feature>
<feature type="compositionally biased region" description="Low complexity" evidence="1">
    <location>
        <begin position="384"/>
        <end position="410"/>
    </location>
</feature>
<organism evidence="3 4">
    <name type="scientific">Trichophyton rubrum</name>
    <name type="common">Athlete's foot fungus</name>
    <name type="synonym">Epidermophyton rubrum</name>
    <dbReference type="NCBI Taxonomy" id="5551"/>
    <lineage>
        <taxon>Eukaryota</taxon>
        <taxon>Fungi</taxon>
        <taxon>Dikarya</taxon>
        <taxon>Ascomycota</taxon>
        <taxon>Pezizomycotina</taxon>
        <taxon>Eurotiomycetes</taxon>
        <taxon>Eurotiomycetidae</taxon>
        <taxon>Onygenales</taxon>
        <taxon>Arthrodermataceae</taxon>
        <taxon>Trichophyton</taxon>
    </lineage>
</organism>
<name>A0A178EPD0_TRIRU</name>
<comment type="caution">
    <text evidence="3">The sequence shown here is derived from an EMBL/GenBank/DDBJ whole genome shotgun (WGS) entry which is preliminary data.</text>
</comment>
<feature type="compositionally biased region" description="Low complexity" evidence="1">
    <location>
        <begin position="291"/>
        <end position="313"/>
    </location>
</feature>